<gene>
    <name evidence="1" type="ORF">Syun_003980</name>
</gene>
<dbReference type="Proteomes" id="UP001420932">
    <property type="component" value="Unassembled WGS sequence"/>
</dbReference>
<accession>A0AAP0L256</accession>
<sequence length="54" mass="6372">MKTPNEYLYIYANVRPESQCTLQVQLLHVVCTPAHIFILFFEENFLILKAVIRC</sequence>
<dbReference type="AlphaFoldDB" id="A0AAP0L256"/>
<evidence type="ECO:0000313" key="2">
    <source>
        <dbReference type="Proteomes" id="UP001420932"/>
    </source>
</evidence>
<proteinExistence type="predicted"/>
<keyword evidence="2" id="KW-1185">Reference proteome</keyword>
<name>A0AAP0L256_9MAGN</name>
<dbReference type="EMBL" id="JBBNAF010000002">
    <property type="protein sequence ID" value="KAK9163078.1"/>
    <property type="molecule type" value="Genomic_DNA"/>
</dbReference>
<organism evidence="1 2">
    <name type="scientific">Stephania yunnanensis</name>
    <dbReference type="NCBI Taxonomy" id="152371"/>
    <lineage>
        <taxon>Eukaryota</taxon>
        <taxon>Viridiplantae</taxon>
        <taxon>Streptophyta</taxon>
        <taxon>Embryophyta</taxon>
        <taxon>Tracheophyta</taxon>
        <taxon>Spermatophyta</taxon>
        <taxon>Magnoliopsida</taxon>
        <taxon>Ranunculales</taxon>
        <taxon>Menispermaceae</taxon>
        <taxon>Menispermoideae</taxon>
        <taxon>Cissampelideae</taxon>
        <taxon>Stephania</taxon>
    </lineage>
</organism>
<comment type="caution">
    <text evidence="1">The sequence shown here is derived from an EMBL/GenBank/DDBJ whole genome shotgun (WGS) entry which is preliminary data.</text>
</comment>
<protein>
    <submittedName>
        <fullName evidence="1">Uncharacterized protein</fullName>
    </submittedName>
</protein>
<reference evidence="1 2" key="1">
    <citation type="submission" date="2024-01" db="EMBL/GenBank/DDBJ databases">
        <title>Genome assemblies of Stephania.</title>
        <authorList>
            <person name="Yang L."/>
        </authorList>
    </citation>
    <scope>NUCLEOTIDE SEQUENCE [LARGE SCALE GENOMIC DNA]</scope>
    <source>
        <strain evidence="1">YNDBR</strain>
        <tissue evidence="1">Leaf</tissue>
    </source>
</reference>
<evidence type="ECO:0000313" key="1">
    <source>
        <dbReference type="EMBL" id="KAK9163078.1"/>
    </source>
</evidence>